<dbReference type="InterPro" id="IPR024455">
    <property type="entry name" value="Phage_capsid"/>
</dbReference>
<evidence type="ECO:0000313" key="3">
    <source>
        <dbReference type="EMBL" id="BBY82021.1"/>
    </source>
</evidence>
<dbReference type="SUPFAM" id="SSF56563">
    <property type="entry name" value="Major capsid protein gp5"/>
    <property type="match status" value="1"/>
</dbReference>
<sequence length="292" mass="31010">MAIEVTSGNTTLLQSQVANLLVQPLEQMSTFLAAGPQIFDTNQQLRIPRIASGVTAGFVGEGAQISDGDVSFDEVTLLPSTLKSLKVLVRFSNEMARQSVVALEATLRTRLVTDVANALDAALWDGAGTSNTIKGILRASGIATGTLDLADADSLIDGMATAQGNHVTPTHWVMTSASFAALRKLKIAVPDETNGVATYSQYLFDPSGIQNGTAFQLFGLPVIITDNIPAVSTKNRVALVDMSKVAVARDVDAEVKILDQTWGDYDSIGIRVVTRYDVALLQDEAVTLLTEA</sequence>
<dbReference type="Gene3D" id="3.30.2320.10">
    <property type="entry name" value="hypothetical protein PF0899 domain"/>
    <property type="match status" value="1"/>
</dbReference>
<dbReference type="EMBL" id="AP022599">
    <property type="protein sequence ID" value="BBY82021.1"/>
    <property type="molecule type" value="Genomic_DNA"/>
</dbReference>
<reference evidence="3 4" key="1">
    <citation type="journal article" date="2019" name="Emerg. Microbes Infect.">
        <title>Comprehensive subspecies identification of 175 nontuberculous mycobacteria species based on 7547 genomic profiles.</title>
        <authorList>
            <person name="Matsumoto Y."/>
            <person name="Kinjo T."/>
            <person name="Motooka D."/>
            <person name="Nabeya D."/>
            <person name="Jung N."/>
            <person name="Uechi K."/>
            <person name="Horii T."/>
            <person name="Iida T."/>
            <person name="Fujita J."/>
            <person name="Nakamura S."/>
        </authorList>
    </citation>
    <scope>NUCLEOTIDE SEQUENCE [LARGE SCALE GENOMIC DNA]</scope>
    <source>
        <strain evidence="3 4">JCM 6370</strain>
    </source>
</reference>
<proteinExistence type="predicted"/>
<accession>A0A7I7UMD4</accession>
<evidence type="ECO:0000259" key="2">
    <source>
        <dbReference type="Pfam" id="PF05065"/>
    </source>
</evidence>
<dbReference type="RefSeq" id="WP_163901797.1">
    <property type="nucleotide sequence ID" value="NZ_AP022599.1"/>
</dbReference>
<name>A0A7I7UMD4_MYCPV</name>
<dbReference type="Gene3D" id="3.30.2400.10">
    <property type="entry name" value="Major capsid protein gp5"/>
    <property type="match status" value="1"/>
</dbReference>
<evidence type="ECO:0000256" key="1">
    <source>
        <dbReference type="ARBA" id="ARBA00004328"/>
    </source>
</evidence>
<feature type="domain" description="Phage capsid-like C-terminal" evidence="2">
    <location>
        <begin position="12"/>
        <end position="289"/>
    </location>
</feature>
<dbReference type="NCBIfam" id="TIGR01554">
    <property type="entry name" value="major_cap_HK97"/>
    <property type="match status" value="1"/>
</dbReference>
<evidence type="ECO:0000313" key="4">
    <source>
        <dbReference type="Proteomes" id="UP000467252"/>
    </source>
</evidence>
<organism evidence="3 4">
    <name type="scientific">Mycolicibacterium pulveris</name>
    <name type="common">Mycobacterium pulveris</name>
    <dbReference type="NCBI Taxonomy" id="36813"/>
    <lineage>
        <taxon>Bacteria</taxon>
        <taxon>Bacillati</taxon>
        <taxon>Actinomycetota</taxon>
        <taxon>Actinomycetes</taxon>
        <taxon>Mycobacteriales</taxon>
        <taxon>Mycobacteriaceae</taxon>
        <taxon>Mycolicibacterium</taxon>
    </lineage>
</organism>
<keyword evidence="4" id="KW-1185">Reference proteome</keyword>
<comment type="subcellular location">
    <subcellularLocation>
        <location evidence="1">Virion</location>
    </subcellularLocation>
</comment>
<dbReference type="Pfam" id="PF05065">
    <property type="entry name" value="Phage_capsid"/>
    <property type="match status" value="1"/>
</dbReference>
<dbReference type="AlphaFoldDB" id="A0A7I7UMD4"/>
<gene>
    <name evidence="3" type="ORF">MPUL_31790</name>
</gene>
<dbReference type="Proteomes" id="UP000467252">
    <property type="component" value="Chromosome"/>
</dbReference>
<dbReference type="InterPro" id="IPR054612">
    <property type="entry name" value="Phage_capsid-like_C"/>
</dbReference>
<protein>
    <recommendedName>
        <fullName evidence="2">Phage capsid-like C-terminal domain-containing protein</fullName>
    </recommendedName>
</protein>